<dbReference type="RefSeq" id="WP_033538153.1">
    <property type="nucleotide sequence ID" value="NZ_CP041153.1"/>
</dbReference>
<name>A0ABX5WL25_9GAMM</name>
<reference evidence="1 2" key="1">
    <citation type="submission" date="2019-06" db="EMBL/GenBank/DDBJ databases">
        <title>Complete genome of Shewanella marisflavi ECSMB14101, a mussel settlement-inducing bacterium isolated from East China Sea.</title>
        <authorList>
            <person name="Yang J."/>
            <person name="Liang X."/>
            <person name="Chang R."/>
            <person name="Peng L."/>
        </authorList>
    </citation>
    <scope>NUCLEOTIDE SEQUENCE [LARGE SCALE GENOMIC DNA]</scope>
    <source>
        <strain evidence="1 2">ECSMB14101</strain>
    </source>
</reference>
<sequence length="113" mass="12359">MLPSVVAKQTASAVQQFLKGAFAMSTPLFRRESNRTAIDDFVDAPDVLMKGPYLSMALPFRKSTLAKDYFDHLNMMFTPYAHQAKAFQRLSGVQPKGTLVATGTGSGKTEAIQ</sequence>
<evidence type="ECO:0000313" key="1">
    <source>
        <dbReference type="EMBL" id="QDF75266.1"/>
    </source>
</evidence>
<organism evidence="1 2">
    <name type="scientific">Shewanella marisflavi</name>
    <dbReference type="NCBI Taxonomy" id="260364"/>
    <lineage>
        <taxon>Bacteria</taxon>
        <taxon>Pseudomonadati</taxon>
        <taxon>Pseudomonadota</taxon>
        <taxon>Gammaproteobacteria</taxon>
        <taxon>Alteromonadales</taxon>
        <taxon>Shewanellaceae</taxon>
        <taxon>Shewanella</taxon>
    </lineage>
</organism>
<accession>A0ABX5WL25</accession>
<gene>
    <name evidence="1" type="ORF">FGA12_08910</name>
</gene>
<proteinExistence type="predicted"/>
<dbReference type="EMBL" id="CP041153">
    <property type="protein sequence ID" value="QDF75266.1"/>
    <property type="molecule type" value="Genomic_DNA"/>
</dbReference>
<dbReference type="InterPro" id="IPR027417">
    <property type="entry name" value="P-loop_NTPase"/>
</dbReference>
<dbReference type="Proteomes" id="UP000318758">
    <property type="component" value="Chromosome"/>
</dbReference>
<dbReference type="SUPFAM" id="SSF52540">
    <property type="entry name" value="P-loop containing nucleoside triphosphate hydrolases"/>
    <property type="match status" value="1"/>
</dbReference>
<evidence type="ECO:0000313" key="2">
    <source>
        <dbReference type="Proteomes" id="UP000318758"/>
    </source>
</evidence>
<evidence type="ECO:0008006" key="3">
    <source>
        <dbReference type="Google" id="ProtNLM"/>
    </source>
</evidence>
<keyword evidence="2" id="KW-1185">Reference proteome</keyword>
<protein>
    <recommendedName>
        <fullName evidence="3">DEAD/DEAH box helicase</fullName>
    </recommendedName>
</protein>